<dbReference type="HOGENOM" id="CLU_902888_0_0_11"/>
<keyword evidence="2" id="KW-0812">Transmembrane</keyword>
<proteinExistence type="predicted"/>
<feature type="compositionally biased region" description="Basic and acidic residues" evidence="1">
    <location>
        <begin position="185"/>
        <end position="194"/>
    </location>
</feature>
<organism evidence="4 5">
    <name type="scientific">Saccharomonospora glauca K62</name>
    <dbReference type="NCBI Taxonomy" id="928724"/>
    <lineage>
        <taxon>Bacteria</taxon>
        <taxon>Bacillati</taxon>
        <taxon>Actinomycetota</taxon>
        <taxon>Actinomycetes</taxon>
        <taxon>Pseudonocardiales</taxon>
        <taxon>Pseudonocardiaceae</taxon>
        <taxon>Saccharomonospora</taxon>
    </lineage>
</organism>
<dbReference type="OrthoDB" id="3555996at2"/>
<sequence>MRIGSTAFLRVARRAFTATTAAAVIGGTALLSAGTASAATVTTDSCTSVVGGRVGDTVVLDGAAVSELVRQGAEEARTIVITHHLTIYLTIWPNHLARKIEDEQLEVGTVPDRRADTISGETIGEAVRAALEGKAGLGALPSTKETTLDTIASRVAQACSLTVEATNYTAPSSSKPSPGAPSGEASDRADRPEGKASGSGRSGDHGPDASLPDGGLQTTGDVMAERRDYGGIPVAEAPGAGISVPEDLRYGPPSGLPGELTSPRYGTLDGDTGNSAQGSGDVRDAGEADALAARDQRQAVQLPMLLAVVALAAVTAGLVRSWVLRRAS</sequence>
<accession>I1D895</accession>
<feature type="transmembrane region" description="Helical" evidence="2">
    <location>
        <begin position="302"/>
        <end position="323"/>
    </location>
</feature>
<evidence type="ECO:0000313" key="4">
    <source>
        <dbReference type="EMBL" id="EIF01170.1"/>
    </source>
</evidence>
<dbReference type="eggNOG" id="ENOG5033UWW">
    <property type="taxonomic scope" value="Bacteria"/>
</dbReference>
<feature type="signal peptide" evidence="3">
    <location>
        <begin position="1"/>
        <end position="38"/>
    </location>
</feature>
<gene>
    <name evidence="4" type="ORF">SacglDRAFT_04341</name>
</gene>
<dbReference type="RefSeq" id="WP_005467068.1">
    <property type="nucleotide sequence ID" value="NZ_CM001484.1"/>
</dbReference>
<reference evidence="4 5" key="1">
    <citation type="submission" date="2011-09" db="EMBL/GenBank/DDBJ databases">
        <authorList>
            <consortium name="US DOE Joint Genome Institute (JGI-PGF)"/>
            <person name="Lucas S."/>
            <person name="Han J."/>
            <person name="Lapidus A."/>
            <person name="Cheng J.-F."/>
            <person name="Goodwin L."/>
            <person name="Pitluck S."/>
            <person name="Peters L."/>
            <person name="Land M.L."/>
            <person name="Hauser L."/>
            <person name="Brambilla E."/>
            <person name="Klenk H.-P."/>
            <person name="Woyke T.J."/>
        </authorList>
    </citation>
    <scope>NUCLEOTIDE SEQUENCE [LARGE SCALE GENOMIC DNA]</scope>
    <source>
        <strain evidence="4 5">K62</strain>
    </source>
</reference>
<evidence type="ECO:0000256" key="2">
    <source>
        <dbReference type="SAM" id="Phobius"/>
    </source>
</evidence>
<dbReference type="EMBL" id="CM001484">
    <property type="protein sequence ID" value="EIF01170.1"/>
    <property type="molecule type" value="Genomic_DNA"/>
</dbReference>
<dbReference type="AlphaFoldDB" id="I1D895"/>
<keyword evidence="3" id="KW-0732">Signal</keyword>
<keyword evidence="2" id="KW-1133">Transmembrane helix</keyword>
<reference evidence="5" key="2">
    <citation type="submission" date="2012-01" db="EMBL/GenBank/DDBJ databases">
        <title>Noncontiguous Finished sequence of chromosome of Saccharomonospora glauca K62.</title>
        <authorList>
            <consortium name="US DOE Joint Genome Institute"/>
            <person name="Lucas S."/>
            <person name="Han J."/>
            <person name="Lapidus A."/>
            <person name="Cheng J.-F."/>
            <person name="Goodwin L."/>
            <person name="Pitluck S."/>
            <person name="Peters L."/>
            <person name="Mikhailova N."/>
            <person name="Held B."/>
            <person name="Detter J.C."/>
            <person name="Han C."/>
            <person name="Tapia R."/>
            <person name="Land M."/>
            <person name="Hauser L."/>
            <person name="Kyrpides N."/>
            <person name="Ivanova N."/>
            <person name="Pagani I."/>
            <person name="Brambilla E.-M."/>
            <person name="Klenk H.-P."/>
            <person name="Woyke T."/>
        </authorList>
    </citation>
    <scope>NUCLEOTIDE SEQUENCE [LARGE SCALE GENOMIC DNA]</scope>
    <source>
        <strain evidence="5">K62</strain>
    </source>
</reference>
<evidence type="ECO:0000256" key="1">
    <source>
        <dbReference type="SAM" id="MobiDB-lite"/>
    </source>
</evidence>
<feature type="chain" id="PRO_5003638414" evidence="3">
    <location>
        <begin position="39"/>
        <end position="328"/>
    </location>
</feature>
<dbReference type="STRING" id="928724.SacglDRAFT_04341"/>
<protein>
    <submittedName>
        <fullName evidence="4">Uncharacterized protein</fullName>
    </submittedName>
</protein>
<dbReference type="Proteomes" id="UP000005087">
    <property type="component" value="Chromosome"/>
</dbReference>
<name>I1D895_9PSEU</name>
<evidence type="ECO:0000256" key="3">
    <source>
        <dbReference type="SAM" id="SignalP"/>
    </source>
</evidence>
<feature type="region of interest" description="Disordered" evidence="1">
    <location>
        <begin position="167"/>
        <end position="219"/>
    </location>
</feature>
<keyword evidence="2" id="KW-0472">Membrane</keyword>
<feature type="region of interest" description="Disordered" evidence="1">
    <location>
        <begin position="232"/>
        <end position="283"/>
    </location>
</feature>
<keyword evidence="5" id="KW-1185">Reference proteome</keyword>
<evidence type="ECO:0000313" key="5">
    <source>
        <dbReference type="Proteomes" id="UP000005087"/>
    </source>
</evidence>
<feature type="compositionally biased region" description="Low complexity" evidence="1">
    <location>
        <begin position="170"/>
        <end position="184"/>
    </location>
</feature>